<dbReference type="PROSITE" id="PS50928">
    <property type="entry name" value="ABC_TM1"/>
    <property type="match status" value="1"/>
</dbReference>
<feature type="transmembrane region" description="Helical" evidence="8">
    <location>
        <begin position="288"/>
        <end position="321"/>
    </location>
</feature>
<comment type="subcellular location">
    <subcellularLocation>
        <location evidence="1 8">Cell membrane</location>
        <topology evidence="1 8">Multi-pass membrane protein</topology>
    </subcellularLocation>
</comment>
<feature type="transmembrane region" description="Helical" evidence="8">
    <location>
        <begin position="341"/>
        <end position="365"/>
    </location>
</feature>
<keyword evidence="6 8" id="KW-1133">Transmembrane helix</keyword>
<evidence type="ECO:0000256" key="3">
    <source>
        <dbReference type="ARBA" id="ARBA00022448"/>
    </source>
</evidence>
<name>A0A2P7RVG4_9HYPH</name>
<comment type="similarity">
    <text evidence="2">Belongs to the binding-protein-dependent transport system permease family. CysTW subfamily.</text>
</comment>
<feature type="compositionally biased region" description="Basic and acidic residues" evidence="9">
    <location>
        <begin position="1"/>
        <end position="35"/>
    </location>
</feature>
<dbReference type="PANTHER" id="PTHR42929">
    <property type="entry name" value="INNER MEMBRANE ABC TRANSPORTER PERMEASE PROTEIN YDCU-RELATED-RELATED"/>
    <property type="match status" value="1"/>
</dbReference>
<evidence type="ECO:0000256" key="8">
    <source>
        <dbReference type="RuleBase" id="RU363032"/>
    </source>
</evidence>
<dbReference type="CDD" id="cd06261">
    <property type="entry name" value="TM_PBP2"/>
    <property type="match status" value="1"/>
</dbReference>
<evidence type="ECO:0000256" key="2">
    <source>
        <dbReference type="ARBA" id="ARBA00007069"/>
    </source>
</evidence>
<feature type="transmembrane region" description="Helical" evidence="8">
    <location>
        <begin position="193"/>
        <end position="225"/>
    </location>
</feature>
<keyword evidence="3 8" id="KW-0813">Transport</keyword>
<dbReference type="AlphaFoldDB" id="A0A2P7RVG4"/>
<dbReference type="GO" id="GO:0005886">
    <property type="term" value="C:plasma membrane"/>
    <property type="evidence" value="ECO:0007669"/>
    <property type="project" value="UniProtKB-SubCell"/>
</dbReference>
<dbReference type="InterPro" id="IPR035906">
    <property type="entry name" value="MetI-like_sf"/>
</dbReference>
<dbReference type="GO" id="GO:0055085">
    <property type="term" value="P:transmembrane transport"/>
    <property type="evidence" value="ECO:0007669"/>
    <property type="project" value="InterPro"/>
</dbReference>
<keyword evidence="4" id="KW-1003">Cell membrane</keyword>
<dbReference type="SUPFAM" id="SSF161098">
    <property type="entry name" value="MetI-like"/>
    <property type="match status" value="1"/>
</dbReference>
<comment type="caution">
    <text evidence="11">The sequence shown here is derived from an EMBL/GenBank/DDBJ whole genome shotgun (WGS) entry which is preliminary data.</text>
</comment>
<evidence type="ECO:0000256" key="4">
    <source>
        <dbReference type="ARBA" id="ARBA00022475"/>
    </source>
</evidence>
<dbReference type="Pfam" id="PF00528">
    <property type="entry name" value="BPD_transp_1"/>
    <property type="match status" value="1"/>
</dbReference>
<feature type="transmembrane region" description="Helical" evidence="8">
    <location>
        <begin position="158"/>
        <end position="181"/>
    </location>
</feature>
<evidence type="ECO:0000256" key="9">
    <source>
        <dbReference type="SAM" id="MobiDB-lite"/>
    </source>
</evidence>
<evidence type="ECO:0000313" key="12">
    <source>
        <dbReference type="Proteomes" id="UP000241229"/>
    </source>
</evidence>
<sequence length="373" mass="41686">MPRRGDPLSRSEPGSRKDGAGRSGEDVPDLQREQESPVADQRQMVARQRRRGRAPLERVQAVAVTLPGSYESGPVASQTVAAAHDVAAEATAVPARRRASLRQWELFFLLLPMLLLIVLIFDLPILNAAYWSISDPKTGALTLGHFRDFLDSTAYLRIIWRTFFLSLEVTAATILLGYPLAYWATKLPPRWRIVVLGLVVTTFWVSILVRTYAWIVILGSAGLINRLLMWAGVVSRPIEFLYNEFGILVGMTNVLLPFLVLPLFAAMMRVDMRLLQVAETLGASRFRIFWQVFFPLTLPTLAASAILVFILSLGFYITPAVLGGGRVPLVANMMDLLINRFARWETAAVVSVVLMVVTLSLYAVYQWLREKNA</sequence>
<proteinExistence type="inferred from homology"/>
<dbReference type="Gene3D" id="1.10.3720.10">
    <property type="entry name" value="MetI-like"/>
    <property type="match status" value="1"/>
</dbReference>
<organism evidence="11 12">
    <name type="scientific">Kumtagia ephedrae</name>
    <dbReference type="NCBI Taxonomy" id="2116701"/>
    <lineage>
        <taxon>Bacteria</taxon>
        <taxon>Pseudomonadati</taxon>
        <taxon>Pseudomonadota</taxon>
        <taxon>Alphaproteobacteria</taxon>
        <taxon>Hyphomicrobiales</taxon>
        <taxon>Phyllobacteriaceae</taxon>
        <taxon>Kumtagia</taxon>
    </lineage>
</organism>
<dbReference type="PANTHER" id="PTHR42929:SF5">
    <property type="entry name" value="ABC TRANSPORTER PERMEASE PROTEIN"/>
    <property type="match status" value="1"/>
</dbReference>
<dbReference type="InterPro" id="IPR000515">
    <property type="entry name" value="MetI-like"/>
</dbReference>
<feature type="transmembrane region" description="Helical" evidence="8">
    <location>
        <begin position="106"/>
        <end position="133"/>
    </location>
</feature>
<feature type="domain" description="ABC transmembrane type-1" evidence="10">
    <location>
        <begin position="159"/>
        <end position="365"/>
    </location>
</feature>
<evidence type="ECO:0000313" key="11">
    <source>
        <dbReference type="EMBL" id="PSJ54210.1"/>
    </source>
</evidence>
<dbReference type="OrthoDB" id="9807047at2"/>
<dbReference type="EMBL" id="PXYK01000031">
    <property type="protein sequence ID" value="PSJ54210.1"/>
    <property type="molecule type" value="Genomic_DNA"/>
</dbReference>
<protein>
    <submittedName>
        <fullName evidence="11">ABC transporter permease</fullName>
    </submittedName>
</protein>
<evidence type="ECO:0000256" key="7">
    <source>
        <dbReference type="ARBA" id="ARBA00023136"/>
    </source>
</evidence>
<feature type="transmembrane region" description="Helical" evidence="8">
    <location>
        <begin position="245"/>
        <end position="267"/>
    </location>
</feature>
<keyword evidence="7 8" id="KW-0472">Membrane</keyword>
<keyword evidence="12" id="KW-1185">Reference proteome</keyword>
<evidence type="ECO:0000259" key="10">
    <source>
        <dbReference type="PROSITE" id="PS50928"/>
    </source>
</evidence>
<evidence type="ECO:0000256" key="5">
    <source>
        <dbReference type="ARBA" id="ARBA00022692"/>
    </source>
</evidence>
<evidence type="ECO:0000256" key="1">
    <source>
        <dbReference type="ARBA" id="ARBA00004651"/>
    </source>
</evidence>
<accession>A0A2P7RVG4</accession>
<dbReference type="Proteomes" id="UP000241229">
    <property type="component" value="Unassembled WGS sequence"/>
</dbReference>
<gene>
    <name evidence="11" type="ORF">C7I84_24785</name>
</gene>
<reference evidence="11 12" key="1">
    <citation type="submission" date="2018-03" db="EMBL/GenBank/DDBJ databases">
        <title>The draft genome of Mesorhizobium sp. 6GN-30.</title>
        <authorList>
            <person name="Liu L."/>
            <person name="Li L."/>
            <person name="Wang T."/>
            <person name="Zhang X."/>
            <person name="Liang L."/>
        </authorList>
    </citation>
    <scope>NUCLEOTIDE SEQUENCE [LARGE SCALE GENOMIC DNA]</scope>
    <source>
        <strain evidence="11 12">6GN30</strain>
    </source>
</reference>
<evidence type="ECO:0000256" key="6">
    <source>
        <dbReference type="ARBA" id="ARBA00022989"/>
    </source>
</evidence>
<feature type="region of interest" description="Disordered" evidence="9">
    <location>
        <begin position="1"/>
        <end position="52"/>
    </location>
</feature>
<keyword evidence="5 8" id="KW-0812">Transmembrane</keyword>